<organism evidence="1 2">
    <name type="scientific">Anoxynatronum sibiricum</name>
    <dbReference type="NCBI Taxonomy" id="210623"/>
    <lineage>
        <taxon>Bacteria</taxon>
        <taxon>Bacillati</taxon>
        <taxon>Bacillota</taxon>
        <taxon>Clostridia</taxon>
        <taxon>Eubacteriales</taxon>
        <taxon>Clostridiaceae</taxon>
        <taxon>Anoxynatronum</taxon>
    </lineage>
</organism>
<protein>
    <submittedName>
        <fullName evidence="1">DUF192 domain-containing protein</fullName>
    </submittedName>
</protein>
<gene>
    <name evidence="1" type="ORF">AAIG11_10915</name>
</gene>
<evidence type="ECO:0000313" key="1">
    <source>
        <dbReference type="EMBL" id="MEN1760989.1"/>
    </source>
</evidence>
<sequence length="115" mass="12602">MAERIITPVARVIHANTFFSRLKGLLGTRQLPADTGLLLEPCSSIHTWGMGYAIDALFLDDHNRVLQVADTLPPNTWGQKMPGACRVLEMAAGKARRLGIQPGDVIDLIIRKEGI</sequence>
<keyword evidence="2" id="KW-1185">Reference proteome</keyword>
<dbReference type="Proteomes" id="UP001407405">
    <property type="component" value="Unassembled WGS sequence"/>
</dbReference>
<dbReference type="InterPro" id="IPR003795">
    <property type="entry name" value="DUF192"/>
</dbReference>
<evidence type="ECO:0000313" key="2">
    <source>
        <dbReference type="Proteomes" id="UP001407405"/>
    </source>
</evidence>
<dbReference type="RefSeq" id="WP_343186304.1">
    <property type="nucleotide sequence ID" value="NZ_JBCITM010000010.1"/>
</dbReference>
<name>A0ABU9VUY7_9CLOT</name>
<dbReference type="InterPro" id="IPR038695">
    <property type="entry name" value="Saro_0823-like_sf"/>
</dbReference>
<proteinExistence type="predicted"/>
<dbReference type="EMBL" id="JBCITM010000010">
    <property type="protein sequence ID" value="MEN1760989.1"/>
    <property type="molecule type" value="Genomic_DNA"/>
</dbReference>
<reference evidence="1 2" key="1">
    <citation type="submission" date="2024-04" db="EMBL/GenBank/DDBJ databases">
        <title>Genome sequencing and metabolic network reconstruction of aminoacids and betaine degradation by Anoxynatronum sibiricum.</title>
        <authorList>
            <person name="Detkova E.N."/>
            <person name="Boltjanskaja Y.V."/>
            <person name="Mardanov A.V."/>
            <person name="Kevbrin V."/>
        </authorList>
    </citation>
    <scope>NUCLEOTIDE SEQUENCE [LARGE SCALE GENOMIC DNA]</scope>
    <source>
        <strain evidence="1 2">Z-7981</strain>
    </source>
</reference>
<dbReference type="Gene3D" id="2.60.120.1140">
    <property type="entry name" value="Protein of unknown function DUF192"/>
    <property type="match status" value="1"/>
</dbReference>
<dbReference type="Pfam" id="PF02643">
    <property type="entry name" value="DUF192"/>
    <property type="match status" value="1"/>
</dbReference>
<accession>A0ABU9VUY7</accession>
<comment type="caution">
    <text evidence="1">The sequence shown here is derived from an EMBL/GenBank/DDBJ whole genome shotgun (WGS) entry which is preliminary data.</text>
</comment>